<organism evidence="1 2">
    <name type="scientific">Streptococcus zhangguiae</name>
    <dbReference type="NCBI Taxonomy" id="2664091"/>
    <lineage>
        <taxon>Bacteria</taxon>
        <taxon>Bacillati</taxon>
        <taxon>Bacillota</taxon>
        <taxon>Bacilli</taxon>
        <taxon>Lactobacillales</taxon>
        <taxon>Streptococcaceae</taxon>
        <taxon>Streptococcus</taxon>
    </lineage>
</organism>
<evidence type="ECO:0008006" key="3">
    <source>
        <dbReference type="Google" id="ProtNLM"/>
    </source>
</evidence>
<dbReference type="InterPro" id="IPR029058">
    <property type="entry name" value="AB_hydrolase_fold"/>
</dbReference>
<gene>
    <name evidence="1" type="ORF">GGH11_02925</name>
</gene>
<dbReference type="SUPFAM" id="SSF53474">
    <property type="entry name" value="alpha/beta-Hydrolases"/>
    <property type="match status" value="1"/>
</dbReference>
<dbReference type="Proteomes" id="UP000435423">
    <property type="component" value="Unassembled WGS sequence"/>
</dbReference>
<name>A0A6I4REM6_9STRE</name>
<accession>A0A6I4REM6</accession>
<protein>
    <recommendedName>
        <fullName evidence="3">Fungal lipase-like domain-containing protein</fullName>
    </recommendedName>
</protein>
<proteinExistence type="predicted"/>
<dbReference type="RefSeq" id="WP_160463178.1">
    <property type="nucleotide sequence ID" value="NZ_JABFQT010000003.1"/>
</dbReference>
<reference evidence="1 2" key="1">
    <citation type="submission" date="2019-10" db="EMBL/GenBank/DDBJ databases">
        <title>Streptococcis sp, isolated from the respiratory tract of Marmot.</title>
        <authorList>
            <person name="Zhang G."/>
        </authorList>
    </citation>
    <scope>NUCLEOTIDE SEQUENCE [LARGE SCALE GENOMIC DNA]</scope>
    <source>
        <strain evidence="2">zg-70</strain>
    </source>
</reference>
<dbReference type="EMBL" id="WUBJ01000003">
    <property type="protein sequence ID" value="MWV55934.1"/>
    <property type="molecule type" value="Genomic_DNA"/>
</dbReference>
<evidence type="ECO:0000313" key="2">
    <source>
        <dbReference type="Proteomes" id="UP000435423"/>
    </source>
</evidence>
<comment type="caution">
    <text evidence="1">The sequence shown here is derived from an EMBL/GenBank/DDBJ whole genome shotgun (WGS) entry which is preliminary data.</text>
</comment>
<evidence type="ECO:0000313" key="1">
    <source>
        <dbReference type="EMBL" id="MWV55934.1"/>
    </source>
</evidence>
<sequence length="187" mass="20888">MNKFSDKQHLLIALEEYEEYLIGDDVTISDKSIGRVSDKVDNATGNGEQFYTITNGDDCVPPTASEAQRSSVKEITILMKGSTEPLGGADWVTDWFLNDLPMGGRILSSNNTDDPRADYIERGTGQLKEAANYLNKMMELYPNARVNLYGHSLGSMDVQYAVVSTDCSEVYITTILEYFHKKYCITV</sequence>
<dbReference type="AlphaFoldDB" id="A0A6I4REM6"/>